<evidence type="ECO:0000256" key="2">
    <source>
        <dbReference type="ARBA" id="ARBA00022729"/>
    </source>
</evidence>
<feature type="signal peptide" evidence="4">
    <location>
        <begin position="1"/>
        <end position="16"/>
    </location>
</feature>
<dbReference type="InterPro" id="IPR050328">
    <property type="entry name" value="Dev_Immune_Receptor"/>
</dbReference>
<reference evidence="5" key="1">
    <citation type="submission" date="2018-11" db="EMBL/GenBank/DDBJ databases">
        <authorList>
            <person name="Alioto T."/>
            <person name="Alioto T."/>
        </authorList>
    </citation>
    <scope>NUCLEOTIDE SEQUENCE</scope>
</reference>
<keyword evidence="3" id="KW-0677">Repeat</keyword>
<evidence type="ECO:0000256" key="4">
    <source>
        <dbReference type="SAM" id="SignalP"/>
    </source>
</evidence>
<dbReference type="Pfam" id="PF13855">
    <property type="entry name" value="LRR_8"/>
    <property type="match status" value="2"/>
</dbReference>
<dbReference type="SMART" id="SM00369">
    <property type="entry name" value="LRR_TYP"/>
    <property type="match status" value="5"/>
</dbReference>
<gene>
    <name evidence="5" type="ORF">MGAL_10B015676</name>
</gene>
<dbReference type="Gene3D" id="3.80.10.10">
    <property type="entry name" value="Ribonuclease Inhibitor"/>
    <property type="match status" value="3"/>
</dbReference>
<organism evidence="5 6">
    <name type="scientific">Mytilus galloprovincialis</name>
    <name type="common">Mediterranean mussel</name>
    <dbReference type="NCBI Taxonomy" id="29158"/>
    <lineage>
        <taxon>Eukaryota</taxon>
        <taxon>Metazoa</taxon>
        <taxon>Spiralia</taxon>
        <taxon>Lophotrochozoa</taxon>
        <taxon>Mollusca</taxon>
        <taxon>Bivalvia</taxon>
        <taxon>Autobranchia</taxon>
        <taxon>Pteriomorphia</taxon>
        <taxon>Mytilida</taxon>
        <taxon>Mytiloidea</taxon>
        <taxon>Mytilidae</taxon>
        <taxon>Mytilinae</taxon>
        <taxon>Mytilus</taxon>
    </lineage>
</organism>
<dbReference type="InterPro" id="IPR001611">
    <property type="entry name" value="Leu-rich_rpt"/>
</dbReference>
<accession>A0A8B6GMW9</accession>
<dbReference type="InterPro" id="IPR003591">
    <property type="entry name" value="Leu-rich_rpt_typical-subtyp"/>
</dbReference>
<name>A0A8B6GMW9_MYTGA</name>
<sequence>MMDFVLTSLYVMTVFGCTMISEADVQKCPFPPQCDCHTFGVLQEYCQDKGFTEVPTLSASFYNGTWFVDLSDNKITSLTANAFKNIKLDTLWISNNNIIYIDIESFSGSEDTLQSLHLRGNQLLSLPITLTRLSRFSDLQVQYNPMKDLDTDILMNVSTNLKKLSFGSINMTKWPTCIMNLKKLEELSVYNVSMDSFPINAFEGLEDSLMFLQIQSTNISRIPLSINKLSKLFTVLINYNVNLKVLPGEIFEGLNNIHYIVIQGNAFTNISVFYKDSTNIKSFALQSDYISNITDAVYPAKMQPNLYEISLVLPKLYNVPKSLSNMPSLKQIEMFQANISIIRAGDFSNLPSLITLELSSNPISVVEIGAFATTRSLQVLNLRYTKLKTVPEAIKKTKLYSIDLTGSNVICTCEGLEWMKHWPTRNSTFISGECTNLNIPIYEFQLKYIPKC</sequence>
<dbReference type="SUPFAM" id="SSF52058">
    <property type="entry name" value="L domain-like"/>
    <property type="match status" value="1"/>
</dbReference>
<dbReference type="EMBL" id="UYJE01008667">
    <property type="protein sequence ID" value="VDI65941.1"/>
    <property type="molecule type" value="Genomic_DNA"/>
</dbReference>
<dbReference type="PANTHER" id="PTHR24373:SF397">
    <property type="entry name" value="IG-LIKE DOMAIN-CONTAINING PROTEIN"/>
    <property type="match status" value="1"/>
</dbReference>
<keyword evidence="2 4" id="KW-0732">Signal</keyword>
<keyword evidence="6" id="KW-1185">Reference proteome</keyword>
<proteinExistence type="predicted"/>
<evidence type="ECO:0000256" key="3">
    <source>
        <dbReference type="ARBA" id="ARBA00022737"/>
    </source>
</evidence>
<dbReference type="GO" id="GO:0031012">
    <property type="term" value="C:extracellular matrix"/>
    <property type="evidence" value="ECO:0007669"/>
    <property type="project" value="TreeGrafter"/>
</dbReference>
<evidence type="ECO:0000313" key="5">
    <source>
        <dbReference type="EMBL" id="VDI65941.1"/>
    </source>
</evidence>
<dbReference type="OrthoDB" id="6078330at2759"/>
<evidence type="ECO:0000256" key="1">
    <source>
        <dbReference type="ARBA" id="ARBA00022614"/>
    </source>
</evidence>
<keyword evidence="1" id="KW-0433">Leucine-rich repeat</keyword>
<feature type="chain" id="PRO_5032550438" evidence="4">
    <location>
        <begin position="17"/>
        <end position="452"/>
    </location>
</feature>
<evidence type="ECO:0000313" key="6">
    <source>
        <dbReference type="Proteomes" id="UP000596742"/>
    </source>
</evidence>
<comment type="caution">
    <text evidence="5">The sequence shown here is derived from an EMBL/GenBank/DDBJ whole genome shotgun (WGS) entry which is preliminary data.</text>
</comment>
<dbReference type="Proteomes" id="UP000596742">
    <property type="component" value="Unassembled WGS sequence"/>
</dbReference>
<protein>
    <submittedName>
        <fullName evidence="5">Uncharacterized protein</fullName>
    </submittedName>
</protein>
<dbReference type="AlphaFoldDB" id="A0A8B6GMW9"/>
<dbReference type="GO" id="GO:0005615">
    <property type="term" value="C:extracellular space"/>
    <property type="evidence" value="ECO:0007669"/>
    <property type="project" value="TreeGrafter"/>
</dbReference>
<dbReference type="PANTHER" id="PTHR24373">
    <property type="entry name" value="SLIT RELATED LEUCINE-RICH REPEAT NEURONAL PROTEIN"/>
    <property type="match status" value="1"/>
</dbReference>
<dbReference type="InterPro" id="IPR032675">
    <property type="entry name" value="LRR_dom_sf"/>
</dbReference>